<comment type="caution">
    <text evidence="1">The sequence shown here is derived from an EMBL/GenBank/DDBJ whole genome shotgun (WGS) entry which is preliminary data.</text>
</comment>
<dbReference type="EMBL" id="ASPP01034358">
    <property type="protein sequence ID" value="ETO03024.1"/>
    <property type="molecule type" value="Genomic_DNA"/>
</dbReference>
<organism evidence="1 2">
    <name type="scientific">Reticulomyxa filosa</name>
    <dbReference type="NCBI Taxonomy" id="46433"/>
    <lineage>
        <taxon>Eukaryota</taxon>
        <taxon>Sar</taxon>
        <taxon>Rhizaria</taxon>
        <taxon>Retaria</taxon>
        <taxon>Foraminifera</taxon>
        <taxon>Monothalamids</taxon>
        <taxon>Reticulomyxidae</taxon>
        <taxon>Reticulomyxa</taxon>
    </lineage>
</organism>
<proteinExistence type="predicted"/>
<name>X6LN44_RETFI</name>
<evidence type="ECO:0000313" key="2">
    <source>
        <dbReference type="Proteomes" id="UP000023152"/>
    </source>
</evidence>
<reference evidence="1 2" key="1">
    <citation type="journal article" date="2013" name="Curr. Biol.">
        <title>The Genome of the Foraminiferan Reticulomyxa filosa.</title>
        <authorList>
            <person name="Glockner G."/>
            <person name="Hulsmann N."/>
            <person name="Schleicher M."/>
            <person name="Noegel A.A."/>
            <person name="Eichinger L."/>
            <person name="Gallinger C."/>
            <person name="Pawlowski J."/>
            <person name="Sierra R."/>
            <person name="Euteneuer U."/>
            <person name="Pillet L."/>
            <person name="Moustafa A."/>
            <person name="Platzer M."/>
            <person name="Groth M."/>
            <person name="Szafranski K."/>
            <person name="Schliwa M."/>
        </authorList>
    </citation>
    <scope>NUCLEOTIDE SEQUENCE [LARGE SCALE GENOMIC DNA]</scope>
</reference>
<gene>
    <name evidence="1" type="ORF">RFI_34387</name>
</gene>
<dbReference type="Proteomes" id="UP000023152">
    <property type="component" value="Unassembled WGS sequence"/>
</dbReference>
<keyword evidence="2" id="KW-1185">Reference proteome</keyword>
<sequence length="525" mass="61514">MSFRFIVSSTSGGGKRKKKDESTALVILQRYEIFAYIGDNACIKCTFSCVECEYISFKQERDERTNTLKSQQHVHIVNIIEYICQLLYQIRLDIENIEVCTMPTKLQIDNFIICGNFQQWVDSIYQNDCHEYVPINFRCLVDFFQIDTQNQMKKKYVHEKKKRIIAFTDHKVRRQIKKLNIDFHNFAGNFTILSNSAMLSCFFSSFFFKKKTKKLYRPNDNAGKDWRGFAMPLVNETWTNDDTDFYILSNRLHLLAQSVTESQSSLSNCLAHAFEMNEALLTQVGWMVHNASDEQVSRNAHHLLCKEALLPQRRCVQLRLCNLRNMCKVDLYASAIFSTKCQYSSKHTTIIQTLSLIRPLQLLIQTLPLIFQIFHYTQTFPSYHPNTGDICNIAKLTLFFLLLSTYGTMWQNDVKLDVIKEQIALTWQTRLAMHCKTLALYKLYIVCLCKIEYHADRKKKYGIVQLVQISTQKKMKKKIGVEIHPVSERSKKMFTTVKKELKFAIMVHRSQLNIFFCLSLKNYKI</sequence>
<protein>
    <submittedName>
        <fullName evidence="1">Uncharacterized protein</fullName>
    </submittedName>
</protein>
<dbReference type="AlphaFoldDB" id="X6LN44"/>
<accession>X6LN44</accession>
<evidence type="ECO:0000313" key="1">
    <source>
        <dbReference type="EMBL" id="ETO03024.1"/>
    </source>
</evidence>